<dbReference type="InterPro" id="IPR011010">
    <property type="entry name" value="DNA_brk_join_enz"/>
</dbReference>
<evidence type="ECO:0000313" key="4">
    <source>
        <dbReference type="EMBL" id="MBU3062154.1"/>
    </source>
</evidence>
<dbReference type="InterPro" id="IPR013762">
    <property type="entry name" value="Integrase-like_cat_sf"/>
</dbReference>
<organism evidence="4 5">
    <name type="scientific">Nocardia albiluteola</name>
    <dbReference type="NCBI Taxonomy" id="2842303"/>
    <lineage>
        <taxon>Bacteria</taxon>
        <taxon>Bacillati</taxon>
        <taxon>Actinomycetota</taxon>
        <taxon>Actinomycetes</taxon>
        <taxon>Mycobacteriales</taxon>
        <taxon>Nocardiaceae</taxon>
        <taxon>Nocardia</taxon>
    </lineage>
</organism>
<gene>
    <name evidence="4" type="ORF">KO481_11535</name>
</gene>
<evidence type="ECO:0000256" key="2">
    <source>
        <dbReference type="SAM" id="MobiDB-lite"/>
    </source>
</evidence>
<evidence type="ECO:0000259" key="3">
    <source>
        <dbReference type="PROSITE" id="PS51898"/>
    </source>
</evidence>
<evidence type="ECO:0000256" key="1">
    <source>
        <dbReference type="ARBA" id="ARBA00023172"/>
    </source>
</evidence>
<dbReference type="EMBL" id="JAHKNI010000003">
    <property type="protein sequence ID" value="MBU3062154.1"/>
    <property type="molecule type" value="Genomic_DNA"/>
</dbReference>
<name>A0ABS6AVU5_9NOCA</name>
<evidence type="ECO:0000313" key="5">
    <source>
        <dbReference type="Proteomes" id="UP000733379"/>
    </source>
</evidence>
<dbReference type="CDD" id="cd00397">
    <property type="entry name" value="DNA_BRE_C"/>
    <property type="match status" value="1"/>
</dbReference>
<keyword evidence="5" id="KW-1185">Reference proteome</keyword>
<dbReference type="Gene3D" id="1.10.443.10">
    <property type="entry name" value="Intergrase catalytic core"/>
    <property type="match status" value="1"/>
</dbReference>
<reference evidence="4 5" key="1">
    <citation type="submission" date="2021-06" db="EMBL/GenBank/DDBJ databases">
        <title>Actinomycetes sequencing.</title>
        <authorList>
            <person name="Shan Q."/>
        </authorList>
    </citation>
    <scope>NUCLEOTIDE SEQUENCE [LARGE SCALE GENOMIC DNA]</scope>
    <source>
        <strain evidence="4 5">NEAU-G5</strain>
    </source>
</reference>
<dbReference type="Pfam" id="PF00589">
    <property type="entry name" value="Phage_integrase"/>
    <property type="match status" value="1"/>
</dbReference>
<feature type="domain" description="Tyr recombinase" evidence="3">
    <location>
        <begin position="1"/>
        <end position="156"/>
    </location>
</feature>
<accession>A0ABS6AVU5</accession>
<dbReference type="InterPro" id="IPR002104">
    <property type="entry name" value="Integrase_catalytic"/>
</dbReference>
<dbReference type="SUPFAM" id="SSF56349">
    <property type="entry name" value="DNA breaking-rejoining enzymes"/>
    <property type="match status" value="1"/>
</dbReference>
<keyword evidence="1" id="KW-0233">DNA recombination</keyword>
<sequence>MLRWWRWLRAVGVEWDRATSAEGRDLVLWLGWHVKPRNSPRTASRETAGTVNTYERVTGPALPHLFQYRIGWKWQPIGTTYIDRLIRGASDRAAITDPTGKPVRYTPHDFRRLWATDAVSNGLPVHIAAKILGHKQLSTTQVYAAVFDEHLIRSYRRFLDSRRSLRPEAEYREPTEQEWEDFQEHFEKRKLELGTCGRPYGSRCNHEFACLRCPSLRLDIAARSRLVEIIANLRDRITEARINGWAGEVDSLTVSLNAAAAKLASLDRTHQRSTVTADRTNLGLPVVQRHPSS</sequence>
<comment type="caution">
    <text evidence="4">The sequence shown here is derived from an EMBL/GenBank/DDBJ whole genome shotgun (WGS) entry which is preliminary data.</text>
</comment>
<feature type="region of interest" description="Disordered" evidence="2">
    <location>
        <begin position="272"/>
        <end position="293"/>
    </location>
</feature>
<proteinExistence type="predicted"/>
<dbReference type="Proteomes" id="UP000733379">
    <property type="component" value="Unassembled WGS sequence"/>
</dbReference>
<dbReference type="PROSITE" id="PS51898">
    <property type="entry name" value="TYR_RECOMBINASE"/>
    <property type="match status" value="1"/>
</dbReference>
<protein>
    <submittedName>
        <fullName evidence="4">Site-specific integrase</fullName>
    </submittedName>
</protein>